<proteinExistence type="predicted"/>
<evidence type="ECO:0000313" key="2">
    <source>
        <dbReference type="Proteomes" id="UP001157502"/>
    </source>
</evidence>
<sequence>MQQNVRKLNSVKIHHKDTFTKTGNNRPESHDILFFHYQKSRAFQTSFCRINPDTLPSTTAGHLFIPMYKPQSFHDVAY</sequence>
<evidence type="ECO:0000313" key="1">
    <source>
        <dbReference type="EMBL" id="KAJ7987893.1"/>
    </source>
</evidence>
<accession>A0ACC2F907</accession>
<organism evidence="1 2">
    <name type="scientific">Dallia pectoralis</name>
    <name type="common">Alaska blackfish</name>
    <dbReference type="NCBI Taxonomy" id="75939"/>
    <lineage>
        <taxon>Eukaryota</taxon>
        <taxon>Metazoa</taxon>
        <taxon>Chordata</taxon>
        <taxon>Craniata</taxon>
        <taxon>Vertebrata</taxon>
        <taxon>Euteleostomi</taxon>
        <taxon>Actinopterygii</taxon>
        <taxon>Neopterygii</taxon>
        <taxon>Teleostei</taxon>
        <taxon>Protacanthopterygii</taxon>
        <taxon>Esociformes</taxon>
        <taxon>Umbridae</taxon>
        <taxon>Dallia</taxon>
    </lineage>
</organism>
<comment type="caution">
    <text evidence="1">The sequence shown here is derived from an EMBL/GenBank/DDBJ whole genome shotgun (WGS) entry which is preliminary data.</text>
</comment>
<reference evidence="1" key="1">
    <citation type="submission" date="2021-05" db="EMBL/GenBank/DDBJ databases">
        <authorList>
            <person name="Pan Q."/>
            <person name="Jouanno E."/>
            <person name="Zahm M."/>
            <person name="Klopp C."/>
            <person name="Cabau C."/>
            <person name="Louis A."/>
            <person name="Berthelot C."/>
            <person name="Parey E."/>
            <person name="Roest Crollius H."/>
            <person name="Montfort J."/>
            <person name="Robinson-Rechavi M."/>
            <person name="Bouchez O."/>
            <person name="Lampietro C."/>
            <person name="Lopez Roques C."/>
            <person name="Donnadieu C."/>
            <person name="Postlethwait J."/>
            <person name="Bobe J."/>
            <person name="Dillon D."/>
            <person name="Chandos A."/>
            <person name="von Hippel F."/>
            <person name="Guiguen Y."/>
        </authorList>
    </citation>
    <scope>NUCLEOTIDE SEQUENCE</scope>
    <source>
        <strain evidence="1">YG-Jan2019</strain>
    </source>
</reference>
<protein>
    <submittedName>
        <fullName evidence="1">Uncharacterized protein</fullName>
    </submittedName>
</protein>
<dbReference type="EMBL" id="CM055759">
    <property type="protein sequence ID" value="KAJ7987893.1"/>
    <property type="molecule type" value="Genomic_DNA"/>
</dbReference>
<dbReference type="Proteomes" id="UP001157502">
    <property type="component" value="Chromosome 32"/>
</dbReference>
<keyword evidence="2" id="KW-1185">Reference proteome</keyword>
<name>A0ACC2F907_DALPE</name>
<gene>
    <name evidence="1" type="ORF">DPEC_G00331310</name>
</gene>